<dbReference type="EMBL" id="GBXM01047796">
    <property type="protein sequence ID" value="JAH60781.1"/>
    <property type="molecule type" value="Transcribed_RNA"/>
</dbReference>
<organism evidence="2">
    <name type="scientific">Anguilla anguilla</name>
    <name type="common">European freshwater eel</name>
    <name type="synonym">Muraena anguilla</name>
    <dbReference type="NCBI Taxonomy" id="7936"/>
    <lineage>
        <taxon>Eukaryota</taxon>
        <taxon>Metazoa</taxon>
        <taxon>Chordata</taxon>
        <taxon>Craniata</taxon>
        <taxon>Vertebrata</taxon>
        <taxon>Euteleostomi</taxon>
        <taxon>Actinopterygii</taxon>
        <taxon>Neopterygii</taxon>
        <taxon>Teleostei</taxon>
        <taxon>Anguilliformes</taxon>
        <taxon>Anguillidae</taxon>
        <taxon>Anguilla</taxon>
    </lineage>
</organism>
<evidence type="ECO:0000313" key="2">
    <source>
        <dbReference type="EMBL" id="JAH60781.1"/>
    </source>
</evidence>
<reference evidence="2" key="2">
    <citation type="journal article" date="2015" name="Fish Shellfish Immunol.">
        <title>Early steps in the European eel (Anguilla anguilla)-Vibrio vulnificus interaction in the gills: Role of the RtxA13 toxin.</title>
        <authorList>
            <person name="Callol A."/>
            <person name="Pajuelo D."/>
            <person name="Ebbesson L."/>
            <person name="Teles M."/>
            <person name="MacKenzie S."/>
            <person name="Amaro C."/>
        </authorList>
    </citation>
    <scope>NUCLEOTIDE SEQUENCE</scope>
</reference>
<sequence length="37" mass="4212">MSPSSRFALPLLLSWFLTTHNIMMRTSHSAQQCSPFS</sequence>
<protein>
    <submittedName>
        <fullName evidence="2">Uncharacterized protein</fullName>
    </submittedName>
</protein>
<reference evidence="2" key="1">
    <citation type="submission" date="2014-11" db="EMBL/GenBank/DDBJ databases">
        <authorList>
            <person name="Amaro Gonzalez C."/>
        </authorList>
    </citation>
    <scope>NUCLEOTIDE SEQUENCE</scope>
</reference>
<evidence type="ECO:0000256" key="1">
    <source>
        <dbReference type="SAM" id="SignalP"/>
    </source>
</evidence>
<feature type="signal peptide" evidence="1">
    <location>
        <begin position="1"/>
        <end position="19"/>
    </location>
</feature>
<name>A0A0E9U4Q4_ANGAN</name>
<feature type="chain" id="PRO_5002432997" evidence="1">
    <location>
        <begin position="20"/>
        <end position="37"/>
    </location>
</feature>
<keyword evidence="1" id="KW-0732">Signal</keyword>
<dbReference type="AlphaFoldDB" id="A0A0E9U4Q4"/>
<proteinExistence type="predicted"/>
<accession>A0A0E9U4Q4</accession>